<feature type="transmembrane region" description="Helical" evidence="1">
    <location>
        <begin position="207"/>
        <end position="230"/>
    </location>
</feature>
<dbReference type="InterPro" id="IPR052714">
    <property type="entry name" value="MFS_Exporter"/>
</dbReference>
<dbReference type="InterPro" id="IPR011701">
    <property type="entry name" value="MFS"/>
</dbReference>
<feature type="transmembrane region" description="Helical" evidence="1">
    <location>
        <begin position="137"/>
        <end position="160"/>
    </location>
</feature>
<feature type="transmembrane region" description="Helical" evidence="1">
    <location>
        <begin position="358"/>
        <end position="377"/>
    </location>
</feature>
<feature type="transmembrane region" description="Helical" evidence="1">
    <location>
        <begin position="270"/>
        <end position="287"/>
    </location>
</feature>
<dbReference type="GO" id="GO:0022857">
    <property type="term" value="F:transmembrane transporter activity"/>
    <property type="evidence" value="ECO:0007669"/>
    <property type="project" value="InterPro"/>
</dbReference>
<evidence type="ECO:0000256" key="1">
    <source>
        <dbReference type="SAM" id="Phobius"/>
    </source>
</evidence>
<evidence type="ECO:0008006" key="6">
    <source>
        <dbReference type="Google" id="ProtNLM"/>
    </source>
</evidence>
<dbReference type="SUPFAM" id="SSF103473">
    <property type="entry name" value="MFS general substrate transporter"/>
    <property type="match status" value="1"/>
</dbReference>
<dbReference type="Proteomes" id="UP000322983">
    <property type="component" value="Chromosome"/>
</dbReference>
<dbReference type="AlphaFoldDB" id="A0A510DS97"/>
<evidence type="ECO:0000313" key="3">
    <source>
        <dbReference type="EMBL" id="BBG25806.1"/>
    </source>
</evidence>
<dbReference type="Proteomes" id="UP000325030">
    <property type="component" value="Chromosome"/>
</dbReference>
<dbReference type="GeneID" id="41716808"/>
<dbReference type="InterPro" id="IPR036259">
    <property type="entry name" value="MFS_trans_sf"/>
</dbReference>
<reference evidence="5" key="1">
    <citation type="submission" date="2018-09" db="EMBL/GenBank/DDBJ databases">
        <title>Complete Genome Sequencing of Sulfolobus sp. JCM 16834.</title>
        <authorList>
            <person name="Kato S."/>
            <person name="Itoh T."/>
            <person name="Ohkuma M."/>
        </authorList>
    </citation>
    <scope>NUCLEOTIDE SEQUENCE [LARGE SCALE GENOMIC DNA]</scope>
    <source>
        <strain evidence="5">IC-007</strain>
    </source>
</reference>
<evidence type="ECO:0000313" key="5">
    <source>
        <dbReference type="Proteomes" id="UP000325030"/>
    </source>
</evidence>
<feature type="transmembrane region" description="Helical" evidence="1">
    <location>
        <begin position="166"/>
        <end position="186"/>
    </location>
</feature>
<dbReference type="Gene3D" id="1.20.1250.20">
    <property type="entry name" value="MFS general substrate transporter like domains"/>
    <property type="match status" value="1"/>
</dbReference>
<sequence>MNSKAQFLQVLLVIVTMTFAVRASNNMISTTVPLLSRYYFHFTQTEVGLISAVFSLGTFVTSGLLNSRLPSSTRRKVFIASSIAYAVVLPLYYLVGPLTLWLLTGVAGLTLGSVMPNIITSAGLLEDRRARERLLSIYTLALSASLVAGPAIETAILSSFSLADVFLFFTPLGVLAALLSFFIKFPPESRVEQGKVHVLGNVGFKTAVLNILAYNIPFAVILAFGGIYAVSEFHVSFAEVTGLFTLFFATSLASRIYLSIRPPDSVRLHATAAVSMTAVGLSLILFGGNVYSFALALLVLGIPHGLTYPLSVISISRTFSPSERNAANSVFFATMMLVGVVTPSAAGALAQIIGLKDLFGVLVPVLLFLLILLNKYAKPVDEIVKKEVKASTRA</sequence>
<feature type="transmembrane region" description="Helical" evidence="1">
    <location>
        <begin position="236"/>
        <end position="258"/>
    </location>
</feature>
<dbReference type="PANTHER" id="PTHR23531">
    <property type="entry name" value="QUINOLENE RESISTANCE PROTEIN NORA"/>
    <property type="match status" value="1"/>
</dbReference>
<gene>
    <name evidence="2" type="ORF">IC006_0327</name>
    <name evidence="3" type="ORF">IC007_0311</name>
</gene>
<accession>A0A510DS97</accession>
<proteinExistence type="predicted"/>
<evidence type="ECO:0000313" key="4">
    <source>
        <dbReference type="Proteomes" id="UP000322983"/>
    </source>
</evidence>
<dbReference type="RefSeq" id="WP_054846299.1">
    <property type="nucleotide sequence ID" value="NZ_AP018929.1"/>
</dbReference>
<feature type="transmembrane region" description="Helical" evidence="1">
    <location>
        <begin position="77"/>
        <end position="95"/>
    </location>
</feature>
<dbReference type="OrthoDB" id="371889at2157"/>
<reference evidence="2 4" key="2">
    <citation type="journal article" date="2020" name="Int. J. Syst. Evol. Microbiol.">
        <title>Sulfuracidifex tepidarius gen. nov., sp. nov. and transfer of Sulfolobus metallicus Huber and Stetter 1992 to the genus Sulfuracidifex as Sulfuracidifex metallicus comb. nov.</title>
        <authorList>
            <person name="Itoh T."/>
            <person name="Miura T."/>
            <person name="Sakai H.D."/>
            <person name="Kato S."/>
            <person name="Ohkuma M."/>
            <person name="Takashina T."/>
        </authorList>
    </citation>
    <scope>NUCLEOTIDE SEQUENCE [LARGE SCALE GENOMIC DNA]</scope>
    <source>
        <strain evidence="2 4">IC-006</strain>
        <strain evidence="3">IC-007</strain>
    </source>
</reference>
<keyword evidence="1" id="KW-1133">Transmembrane helix</keyword>
<dbReference type="Pfam" id="PF07690">
    <property type="entry name" value="MFS_1"/>
    <property type="match status" value="1"/>
</dbReference>
<dbReference type="EMBL" id="AP018930">
    <property type="protein sequence ID" value="BBG25806.1"/>
    <property type="molecule type" value="Genomic_DNA"/>
</dbReference>
<feature type="transmembrane region" description="Helical" evidence="1">
    <location>
        <begin position="293"/>
        <end position="315"/>
    </location>
</feature>
<dbReference type="EMBL" id="AP018929">
    <property type="protein sequence ID" value="BBG23043.1"/>
    <property type="molecule type" value="Genomic_DNA"/>
</dbReference>
<dbReference type="KEGG" id="step:IC006_0327"/>
<organism evidence="2 4">
    <name type="scientific">Sulfuracidifex tepidarius</name>
    <dbReference type="NCBI Taxonomy" id="1294262"/>
    <lineage>
        <taxon>Archaea</taxon>
        <taxon>Thermoproteota</taxon>
        <taxon>Thermoprotei</taxon>
        <taxon>Sulfolobales</taxon>
        <taxon>Sulfolobaceae</taxon>
        <taxon>Sulfuracidifex</taxon>
    </lineage>
</organism>
<name>A0A510DS97_9CREN</name>
<dbReference type="PANTHER" id="PTHR23531:SF1">
    <property type="entry name" value="QUINOLENE RESISTANCE PROTEIN NORA"/>
    <property type="match status" value="1"/>
</dbReference>
<dbReference type="STRING" id="1294262.GCA_001316085_02228"/>
<accession>A0A510DZY3</accession>
<feature type="transmembrane region" description="Helical" evidence="1">
    <location>
        <begin position="327"/>
        <end position="352"/>
    </location>
</feature>
<protein>
    <recommendedName>
        <fullName evidence="6">Major facilitator superfamily (MFS) profile domain-containing protein</fullName>
    </recommendedName>
</protein>
<keyword evidence="4" id="KW-1185">Reference proteome</keyword>
<feature type="transmembrane region" description="Helical" evidence="1">
    <location>
        <begin position="101"/>
        <end position="125"/>
    </location>
</feature>
<evidence type="ECO:0000313" key="2">
    <source>
        <dbReference type="EMBL" id="BBG23043.1"/>
    </source>
</evidence>
<feature type="transmembrane region" description="Helical" evidence="1">
    <location>
        <begin position="47"/>
        <end position="65"/>
    </location>
</feature>
<keyword evidence="1" id="KW-0472">Membrane</keyword>
<keyword evidence="1" id="KW-0812">Transmembrane</keyword>